<reference evidence="2" key="1">
    <citation type="submission" date="2020-04" db="EMBL/GenBank/DDBJ databases">
        <authorList>
            <person name="Chiriac C."/>
            <person name="Salcher M."/>
            <person name="Ghai R."/>
            <person name="Kavagutti S V."/>
        </authorList>
    </citation>
    <scope>NUCLEOTIDE SEQUENCE</scope>
</reference>
<proteinExistence type="predicted"/>
<feature type="region of interest" description="Disordered" evidence="1">
    <location>
        <begin position="243"/>
        <end position="287"/>
    </location>
</feature>
<feature type="compositionally biased region" description="Basic and acidic residues" evidence="1">
    <location>
        <begin position="82"/>
        <end position="102"/>
    </location>
</feature>
<protein>
    <recommendedName>
        <fullName evidence="3">Scaffolding protein</fullName>
    </recommendedName>
</protein>
<evidence type="ECO:0000256" key="1">
    <source>
        <dbReference type="SAM" id="MobiDB-lite"/>
    </source>
</evidence>
<feature type="compositionally biased region" description="Acidic residues" evidence="1">
    <location>
        <begin position="37"/>
        <end position="50"/>
    </location>
</feature>
<feature type="compositionally biased region" description="Basic and acidic residues" evidence="1">
    <location>
        <begin position="57"/>
        <end position="71"/>
    </location>
</feature>
<evidence type="ECO:0008006" key="3">
    <source>
        <dbReference type="Google" id="ProtNLM"/>
    </source>
</evidence>
<accession>A0A6J5LQM4</accession>
<feature type="compositionally biased region" description="Low complexity" evidence="1">
    <location>
        <begin position="103"/>
        <end position="113"/>
    </location>
</feature>
<name>A0A6J5LQM4_9CAUD</name>
<gene>
    <name evidence="2" type="ORF">UFOVP265_46</name>
</gene>
<organism evidence="2">
    <name type="scientific">uncultured Caudovirales phage</name>
    <dbReference type="NCBI Taxonomy" id="2100421"/>
    <lineage>
        <taxon>Viruses</taxon>
        <taxon>Duplodnaviria</taxon>
        <taxon>Heunggongvirae</taxon>
        <taxon>Uroviricota</taxon>
        <taxon>Caudoviricetes</taxon>
        <taxon>Peduoviridae</taxon>
        <taxon>Maltschvirus</taxon>
        <taxon>Maltschvirus maltsch</taxon>
    </lineage>
</organism>
<dbReference type="EMBL" id="LR796278">
    <property type="protein sequence ID" value="CAB4133959.1"/>
    <property type="molecule type" value="Genomic_DNA"/>
</dbReference>
<sequence>MTGSVTNIDDKIASSMNEQMGIKQEPLPPDLSNPTPEEPEQLQEAAELEPVEQFVAEPEKEINPDNSKVDEYGNEVAPPKTYTEEDVQRMIRDRLSRGRHAEQAPTQQQIQQASDDFKSDPNSEESWETQLESFVERTIEKRQAKQNEAQWRQQEAVKQAEFESKFSSGMNKYGDFHKVVQPLVEQGKLTDPMILATRGLSDPAAFVYAASKLHPQELDRISHIQDSYAQASEIGRLHERMVKSRNAVSNAPKPLETPKGDLPNKGSEKPNIDYLIQKHAQEKRSKR</sequence>
<feature type="region of interest" description="Disordered" evidence="1">
    <location>
        <begin position="1"/>
        <end position="133"/>
    </location>
</feature>
<evidence type="ECO:0000313" key="2">
    <source>
        <dbReference type="EMBL" id="CAB4133959.1"/>
    </source>
</evidence>